<dbReference type="Proteomes" id="UP000515518">
    <property type="component" value="Chromosome"/>
</dbReference>
<sequence length="136" mass="15473">MGRALLVLANEHFRQKAIDWIRRAPVDTRVEFKGPKRTTPQNDRMWAMLTDLSLQLAWYGQQLTPDDWKLVMLDALRREKSEQIRMVPNTDGSGFVPLGTSSSDLSKDEMTDLIEIIFAFGAQHGVEWSEPKGKAA</sequence>
<dbReference type="SUPFAM" id="SSF103370">
    <property type="entry name" value="NinB"/>
    <property type="match status" value="1"/>
</dbReference>
<accession>A0A7G6RJ89</accession>
<dbReference type="Gene3D" id="1.10.3790.10">
    <property type="entry name" value="NinB"/>
    <property type="match status" value="1"/>
</dbReference>
<proteinExistence type="predicted"/>
<dbReference type="EMBL" id="CP050549">
    <property type="protein sequence ID" value="QND42321.1"/>
    <property type="molecule type" value="Genomic_DNA"/>
</dbReference>
<protein>
    <submittedName>
        <fullName evidence="1">NinB family protein</fullName>
    </submittedName>
</protein>
<dbReference type="InterPro" id="IPR008711">
    <property type="entry name" value="Recombinase_NinB"/>
</dbReference>
<dbReference type="InterPro" id="IPR036619">
    <property type="entry name" value="NinB_sf"/>
</dbReference>
<dbReference type="AlphaFoldDB" id="A0A7G6RJ89"/>
<evidence type="ECO:0000313" key="2">
    <source>
        <dbReference type="Proteomes" id="UP000515518"/>
    </source>
</evidence>
<organism evidence="1 2">
    <name type="scientific">Rhizobium leguminosarum bv. viciae</name>
    <dbReference type="NCBI Taxonomy" id="387"/>
    <lineage>
        <taxon>Bacteria</taxon>
        <taxon>Pseudomonadati</taxon>
        <taxon>Pseudomonadota</taxon>
        <taxon>Alphaproteobacteria</taxon>
        <taxon>Hyphomicrobiales</taxon>
        <taxon>Rhizobiaceae</taxon>
        <taxon>Rhizobium/Agrobacterium group</taxon>
        <taxon>Rhizobium</taxon>
    </lineage>
</organism>
<evidence type="ECO:0000313" key="1">
    <source>
        <dbReference type="EMBL" id="QND42321.1"/>
    </source>
</evidence>
<name>A0A7G6RJ89_RHILV</name>
<gene>
    <name evidence="1" type="ORF">HB770_10900</name>
</gene>
<reference evidence="2" key="1">
    <citation type="journal article" date="2020" name="Mol. Plant Microbe">
        <title>Rhizobial microsymbionts of the narrowly endemic Oxytropis species growing in Kamchatka are characterized by significant genetic diversity and possess a set of genes that are associated with T3SS and T6SS secretion systems and can affect the development of symbiosis.</title>
        <authorList>
            <person name="Safronova V."/>
            <person name="Guro P."/>
            <person name="Sazanova A."/>
            <person name="Kuznetsova I."/>
            <person name="Belimov A."/>
            <person name="Yakubov V."/>
            <person name="Chirak E."/>
            <person name="Afonin A."/>
            <person name="Gogolev Y."/>
            <person name="Andronov E."/>
            <person name="Tikhonovich I."/>
        </authorList>
    </citation>
    <scope>NUCLEOTIDE SEQUENCE [LARGE SCALE GENOMIC DNA]</scope>
    <source>
        <strain evidence="2">RCAM0610</strain>
    </source>
</reference>
<dbReference type="Pfam" id="PF05772">
    <property type="entry name" value="NinB"/>
    <property type="match status" value="1"/>
</dbReference>
<dbReference type="RefSeq" id="WP_094230632.1">
    <property type="nucleotide sequence ID" value="NZ_CP022665.1"/>
</dbReference>